<comment type="caution">
    <text evidence="1">The sequence shown here is derived from an EMBL/GenBank/DDBJ whole genome shotgun (WGS) entry which is preliminary data.</text>
</comment>
<evidence type="ECO:0000313" key="2">
    <source>
        <dbReference type="Proteomes" id="UP000799755"/>
    </source>
</evidence>
<evidence type="ECO:0000313" key="1">
    <source>
        <dbReference type="EMBL" id="KAF2463827.1"/>
    </source>
</evidence>
<organism evidence="1 2">
    <name type="scientific">Lindgomyces ingoldianus</name>
    <dbReference type="NCBI Taxonomy" id="673940"/>
    <lineage>
        <taxon>Eukaryota</taxon>
        <taxon>Fungi</taxon>
        <taxon>Dikarya</taxon>
        <taxon>Ascomycota</taxon>
        <taxon>Pezizomycotina</taxon>
        <taxon>Dothideomycetes</taxon>
        <taxon>Pleosporomycetidae</taxon>
        <taxon>Pleosporales</taxon>
        <taxon>Lindgomycetaceae</taxon>
        <taxon>Lindgomyces</taxon>
    </lineage>
</organism>
<reference evidence="1" key="1">
    <citation type="journal article" date="2020" name="Stud. Mycol.">
        <title>101 Dothideomycetes genomes: a test case for predicting lifestyles and emergence of pathogens.</title>
        <authorList>
            <person name="Haridas S."/>
            <person name="Albert R."/>
            <person name="Binder M."/>
            <person name="Bloem J."/>
            <person name="Labutti K."/>
            <person name="Salamov A."/>
            <person name="Andreopoulos B."/>
            <person name="Baker S."/>
            <person name="Barry K."/>
            <person name="Bills G."/>
            <person name="Bluhm B."/>
            <person name="Cannon C."/>
            <person name="Castanera R."/>
            <person name="Culley D."/>
            <person name="Daum C."/>
            <person name="Ezra D."/>
            <person name="Gonzalez J."/>
            <person name="Henrissat B."/>
            <person name="Kuo A."/>
            <person name="Liang C."/>
            <person name="Lipzen A."/>
            <person name="Lutzoni F."/>
            <person name="Magnuson J."/>
            <person name="Mondo S."/>
            <person name="Nolan M."/>
            <person name="Ohm R."/>
            <person name="Pangilinan J."/>
            <person name="Park H.-J."/>
            <person name="Ramirez L."/>
            <person name="Alfaro M."/>
            <person name="Sun H."/>
            <person name="Tritt A."/>
            <person name="Yoshinaga Y."/>
            <person name="Zwiers L.-H."/>
            <person name="Turgeon B."/>
            <person name="Goodwin S."/>
            <person name="Spatafora J."/>
            <person name="Crous P."/>
            <person name="Grigoriev I."/>
        </authorList>
    </citation>
    <scope>NUCLEOTIDE SEQUENCE</scope>
    <source>
        <strain evidence="1">ATCC 200398</strain>
    </source>
</reference>
<dbReference type="Proteomes" id="UP000799755">
    <property type="component" value="Unassembled WGS sequence"/>
</dbReference>
<keyword evidence="2" id="KW-1185">Reference proteome</keyword>
<sequence>TYYNYYKNKLFIKTLLYNLCLLITYKGLTVFSITGLQTDNTLSIITANFA</sequence>
<proteinExistence type="predicted"/>
<feature type="non-terminal residue" evidence="1">
    <location>
        <position position="1"/>
    </location>
</feature>
<accession>A0ACB6QBS5</accession>
<gene>
    <name evidence="1" type="ORF">BDR25DRAFT_244604</name>
</gene>
<protein>
    <submittedName>
        <fullName evidence="1">Uncharacterized protein</fullName>
    </submittedName>
</protein>
<dbReference type="EMBL" id="MU003545">
    <property type="protein sequence ID" value="KAF2463827.1"/>
    <property type="molecule type" value="Genomic_DNA"/>
</dbReference>
<name>A0ACB6QBS5_9PLEO</name>